<sequence>MSHKKVIAVFGATGNQGGSVINALLQDAEICKHYRFRGVTRDTRKPASQELAAQGVEMVVADMNSTETARPAVEGAHTVFFVTNFWEGMSAEKEIAQGRHVTDAAKAAGVKHLLFSSLINVSEATNGRLPHVTHFDGKAEIEKYIRASSIPATFVQPGYFMVNLTSAIRNRGDGTFVLSLPIDANKAQFPLMDVSNDYGKFVKAGIKHFPATSGKTIYAAGSYYTPNELLKEFSEVMGVETAFQKIDADTFKSFMTPKVAQELLENMLLLEEPGYFGGADLAESLSLLDEAPCSWKDFVQANKDCWL</sequence>
<feature type="domain" description="NmrA-like" evidence="3">
    <location>
        <begin position="4"/>
        <end position="280"/>
    </location>
</feature>
<evidence type="ECO:0000256" key="1">
    <source>
        <dbReference type="ARBA" id="ARBA00006328"/>
    </source>
</evidence>
<comment type="similarity">
    <text evidence="1">Belongs to the NmrA-type oxidoreductase family.</text>
</comment>
<dbReference type="InterPro" id="IPR008030">
    <property type="entry name" value="NmrA-like"/>
</dbReference>
<dbReference type="AlphaFoldDB" id="A0A0B7JX32"/>
<dbReference type="SUPFAM" id="SSF51735">
    <property type="entry name" value="NAD(P)-binding Rossmann-fold domains"/>
    <property type="match status" value="1"/>
</dbReference>
<dbReference type="GO" id="GO:0005634">
    <property type="term" value="C:nucleus"/>
    <property type="evidence" value="ECO:0007669"/>
    <property type="project" value="TreeGrafter"/>
</dbReference>
<dbReference type="Pfam" id="PF05368">
    <property type="entry name" value="NmrA"/>
    <property type="match status" value="1"/>
</dbReference>
<dbReference type="Gene3D" id="3.90.25.10">
    <property type="entry name" value="UDP-galactose 4-epimerase, domain 1"/>
    <property type="match status" value="1"/>
</dbReference>
<dbReference type="PANTHER" id="PTHR42748">
    <property type="entry name" value="NITROGEN METABOLITE REPRESSION PROTEIN NMRA FAMILY MEMBER"/>
    <property type="match status" value="1"/>
</dbReference>
<dbReference type="EMBL" id="CDPU01000008">
    <property type="protein sequence ID" value="CEO47787.1"/>
    <property type="molecule type" value="Genomic_DNA"/>
</dbReference>
<protein>
    <recommendedName>
        <fullName evidence="3">NmrA-like domain-containing protein</fullName>
    </recommendedName>
</protein>
<keyword evidence="2" id="KW-0521">NADP</keyword>
<dbReference type="Gene3D" id="3.40.50.720">
    <property type="entry name" value="NAD(P)-binding Rossmann-like Domain"/>
    <property type="match status" value="1"/>
</dbReference>
<dbReference type="PANTHER" id="PTHR42748:SF31">
    <property type="entry name" value="NMRA-LIKE DOMAIN-CONTAINING PROTEIN-RELATED"/>
    <property type="match status" value="1"/>
</dbReference>
<dbReference type="CDD" id="cd05251">
    <property type="entry name" value="NmrA_like_SDR_a"/>
    <property type="match status" value="1"/>
</dbReference>
<evidence type="ECO:0000313" key="4">
    <source>
        <dbReference type="EMBL" id="CEO47787.1"/>
    </source>
</evidence>
<dbReference type="InterPro" id="IPR036291">
    <property type="entry name" value="NAD(P)-bd_dom_sf"/>
</dbReference>
<dbReference type="InterPro" id="IPR051164">
    <property type="entry name" value="NmrA-like_oxidored"/>
</dbReference>
<accession>A0A0B7JX32</accession>
<reference evidence="4" key="1">
    <citation type="submission" date="2015-01" db="EMBL/GenBank/DDBJ databases">
        <authorList>
            <person name="Durling Mikael"/>
        </authorList>
    </citation>
    <scope>NUCLEOTIDE SEQUENCE</scope>
</reference>
<organism evidence="4">
    <name type="scientific">Bionectria ochroleuca</name>
    <name type="common">Gliocladium roseum</name>
    <dbReference type="NCBI Taxonomy" id="29856"/>
    <lineage>
        <taxon>Eukaryota</taxon>
        <taxon>Fungi</taxon>
        <taxon>Dikarya</taxon>
        <taxon>Ascomycota</taxon>
        <taxon>Pezizomycotina</taxon>
        <taxon>Sordariomycetes</taxon>
        <taxon>Hypocreomycetidae</taxon>
        <taxon>Hypocreales</taxon>
        <taxon>Bionectriaceae</taxon>
        <taxon>Clonostachys</taxon>
    </lineage>
</organism>
<evidence type="ECO:0000259" key="3">
    <source>
        <dbReference type="Pfam" id="PF05368"/>
    </source>
</evidence>
<evidence type="ECO:0000256" key="2">
    <source>
        <dbReference type="ARBA" id="ARBA00022857"/>
    </source>
</evidence>
<name>A0A0B7JX32_BIOOC</name>
<proteinExistence type="inferred from homology"/>
<gene>
    <name evidence="4" type="ORF">BN869_000003842_1</name>
</gene>